<dbReference type="OrthoDB" id="3824970at2759"/>
<dbReference type="SUPFAM" id="SSF57850">
    <property type="entry name" value="RING/U-box"/>
    <property type="match status" value="1"/>
</dbReference>
<dbReference type="GO" id="GO:0006511">
    <property type="term" value="P:ubiquitin-dependent protein catabolic process"/>
    <property type="evidence" value="ECO:0007669"/>
    <property type="project" value="TreeGrafter"/>
</dbReference>
<name>A0A5A7P456_STRAF</name>
<evidence type="ECO:0000313" key="6">
    <source>
        <dbReference type="EMBL" id="GER27500.1"/>
    </source>
</evidence>
<dbReference type="GO" id="GO:0061630">
    <property type="term" value="F:ubiquitin protein ligase activity"/>
    <property type="evidence" value="ECO:0007669"/>
    <property type="project" value="TreeGrafter"/>
</dbReference>
<evidence type="ECO:0000256" key="3">
    <source>
        <dbReference type="ARBA" id="ARBA00022833"/>
    </source>
</evidence>
<evidence type="ECO:0000256" key="1">
    <source>
        <dbReference type="ARBA" id="ARBA00022723"/>
    </source>
</evidence>
<dbReference type="PANTHER" id="PTHR45931">
    <property type="entry name" value="SI:CH211-59O9.10"/>
    <property type="match status" value="1"/>
</dbReference>
<reference evidence="7" key="1">
    <citation type="journal article" date="2019" name="Curr. Biol.">
        <title>Genome Sequence of Striga asiatica Provides Insight into the Evolution of Plant Parasitism.</title>
        <authorList>
            <person name="Yoshida S."/>
            <person name="Kim S."/>
            <person name="Wafula E.K."/>
            <person name="Tanskanen J."/>
            <person name="Kim Y.M."/>
            <person name="Honaas L."/>
            <person name="Yang Z."/>
            <person name="Spallek T."/>
            <person name="Conn C.E."/>
            <person name="Ichihashi Y."/>
            <person name="Cheong K."/>
            <person name="Cui S."/>
            <person name="Der J.P."/>
            <person name="Gundlach H."/>
            <person name="Jiao Y."/>
            <person name="Hori C."/>
            <person name="Ishida J.K."/>
            <person name="Kasahara H."/>
            <person name="Kiba T."/>
            <person name="Kim M.S."/>
            <person name="Koo N."/>
            <person name="Laohavisit A."/>
            <person name="Lee Y.H."/>
            <person name="Lumba S."/>
            <person name="McCourt P."/>
            <person name="Mortimer J.C."/>
            <person name="Mutuku J.M."/>
            <person name="Nomura T."/>
            <person name="Sasaki-Sekimoto Y."/>
            <person name="Seto Y."/>
            <person name="Wang Y."/>
            <person name="Wakatake T."/>
            <person name="Sakakibara H."/>
            <person name="Demura T."/>
            <person name="Yamaguchi S."/>
            <person name="Yoneyama K."/>
            <person name="Manabe R.I."/>
            <person name="Nelson D.C."/>
            <person name="Schulman A.H."/>
            <person name="Timko M.P."/>
            <person name="dePamphilis C.W."/>
            <person name="Choi D."/>
            <person name="Shirasu K."/>
        </authorList>
    </citation>
    <scope>NUCLEOTIDE SEQUENCE [LARGE SCALE GENOMIC DNA]</scope>
    <source>
        <strain evidence="7">cv. UVA1</strain>
    </source>
</reference>
<dbReference type="InterPro" id="IPR001841">
    <property type="entry name" value="Znf_RING"/>
</dbReference>
<organism evidence="6 7">
    <name type="scientific">Striga asiatica</name>
    <name type="common">Asiatic witchweed</name>
    <name type="synonym">Buchnera asiatica</name>
    <dbReference type="NCBI Taxonomy" id="4170"/>
    <lineage>
        <taxon>Eukaryota</taxon>
        <taxon>Viridiplantae</taxon>
        <taxon>Streptophyta</taxon>
        <taxon>Embryophyta</taxon>
        <taxon>Tracheophyta</taxon>
        <taxon>Spermatophyta</taxon>
        <taxon>Magnoliopsida</taxon>
        <taxon>eudicotyledons</taxon>
        <taxon>Gunneridae</taxon>
        <taxon>Pentapetalae</taxon>
        <taxon>asterids</taxon>
        <taxon>lamiids</taxon>
        <taxon>Lamiales</taxon>
        <taxon>Orobanchaceae</taxon>
        <taxon>Buchnereae</taxon>
        <taxon>Striga</taxon>
    </lineage>
</organism>
<dbReference type="GO" id="GO:0008270">
    <property type="term" value="F:zinc ion binding"/>
    <property type="evidence" value="ECO:0007669"/>
    <property type="project" value="UniProtKB-KW"/>
</dbReference>
<keyword evidence="3" id="KW-0862">Zinc</keyword>
<dbReference type="AlphaFoldDB" id="A0A5A7P456"/>
<protein>
    <submittedName>
        <fullName evidence="6">RING/U-box superfamily protein</fullName>
    </submittedName>
</protein>
<dbReference type="Pfam" id="PF13639">
    <property type="entry name" value="zf-RING_2"/>
    <property type="match status" value="1"/>
</dbReference>
<comment type="caution">
    <text evidence="6">The sequence shown here is derived from an EMBL/GenBank/DDBJ whole genome shotgun (WGS) entry which is preliminary data.</text>
</comment>
<evidence type="ECO:0000256" key="2">
    <source>
        <dbReference type="ARBA" id="ARBA00022771"/>
    </source>
</evidence>
<gene>
    <name evidence="6" type="ORF">STAS_03207</name>
</gene>
<evidence type="ECO:0000313" key="7">
    <source>
        <dbReference type="Proteomes" id="UP000325081"/>
    </source>
</evidence>
<keyword evidence="1" id="KW-0479">Metal-binding</keyword>
<dbReference type="InterPro" id="IPR051834">
    <property type="entry name" value="RING_finger_E3_ligase"/>
</dbReference>
<dbReference type="InterPro" id="IPR013083">
    <property type="entry name" value="Znf_RING/FYVE/PHD"/>
</dbReference>
<dbReference type="Gene3D" id="3.30.40.10">
    <property type="entry name" value="Zinc/RING finger domain, C3HC4 (zinc finger)"/>
    <property type="match status" value="1"/>
</dbReference>
<sequence>MSGRVGYEYSHHFSLVDKSEITSMYKSELLPDSKSFIFEFRTTFILRAKTRHGMSDSIIGSEKFDSRVGKLADLPQHTSLNPIPIAVDLKVYTVKKKGEKLDECLERAITSEKMIPLYVWPFHTCVEEVKPMTALLLVFLSNLKRVRVENEDQGSSLMEKCGVCSKGAKVGDQVSMLVCKHVFHSRCAVLWLEDCRFCPCCDYPAYAWYVDQGPPFYRHK</sequence>
<dbReference type="PROSITE" id="PS50089">
    <property type="entry name" value="ZF_RING_2"/>
    <property type="match status" value="1"/>
</dbReference>
<evidence type="ECO:0000256" key="4">
    <source>
        <dbReference type="PROSITE-ProRule" id="PRU00175"/>
    </source>
</evidence>
<feature type="domain" description="RING-type" evidence="5">
    <location>
        <begin position="161"/>
        <end position="202"/>
    </location>
</feature>
<dbReference type="GO" id="GO:0005634">
    <property type="term" value="C:nucleus"/>
    <property type="evidence" value="ECO:0007669"/>
    <property type="project" value="TreeGrafter"/>
</dbReference>
<dbReference type="Proteomes" id="UP000325081">
    <property type="component" value="Unassembled WGS sequence"/>
</dbReference>
<proteinExistence type="predicted"/>
<evidence type="ECO:0000259" key="5">
    <source>
        <dbReference type="PROSITE" id="PS50089"/>
    </source>
</evidence>
<feature type="non-terminal residue" evidence="6">
    <location>
        <position position="220"/>
    </location>
</feature>
<dbReference type="PANTHER" id="PTHR45931:SF16">
    <property type="entry name" value="RING_U-BOX SUPERFAMILY PROTEIN"/>
    <property type="match status" value="1"/>
</dbReference>
<accession>A0A5A7P456</accession>
<keyword evidence="2 4" id="KW-0863">Zinc-finger</keyword>
<dbReference type="EMBL" id="BKCP01002002">
    <property type="protein sequence ID" value="GER27500.1"/>
    <property type="molecule type" value="Genomic_DNA"/>
</dbReference>
<keyword evidence="7" id="KW-1185">Reference proteome</keyword>